<sequence length="76" mass="8232">MQGRDKDQNVEMNNLNAGINAGILEKCPSRVKSPTSYILQIAAIQMSFSGIGEPMSLRYFLMSEYSAATGSIVSSI</sequence>
<dbReference type="EMBL" id="JACHGF010000006">
    <property type="protein sequence ID" value="MBB5285697.1"/>
    <property type="molecule type" value="Genomic_DNA"/>
</dbReference>
<dbReference type="AlphaFoldDB" id="A0A840TVQ0"/>
<reference evidence="1 2" key="1">
    <citation type="submission" date="2020-08" db="EMBL/GenBank/DDBJ databases">
        <title>Genomic Encyclopedia of Type Strains, Phase IV (KMG-IV): sequencing the most valuable type-strain genomes for metagenomic binning, comparative biology and taxonomic classification.</title>
        <authorList>
            <person name="Goeker M."/>
        </authorList>
    </citation>
    <scope>NUCLEOTIDE SEQUENCE [LARGE SCALE GENOMIC DNA]</scope>
    <source>
        <strain evidence="1 2">DSM 105074</strain>
    </source>
</reference>
<keyword evidence="2" id="KW-1185">Reference proteome</keyword>
<dbReference type="Proteomes" id="UP000557307">
    <property type="component" value="Unassembled WGS sequence"/>
</dbReference>
<evidence type="ECO:0000313" key="2">
    <source>
        <dbReference type="Proteomes" id="UP000557307"/>
    </source>
</evidence>
<organism evidence="1 2">
    <name type="scientific">Rhabdobacter roseus</name>
    <dbReference type="NCBI Taxonomy" id="1655419"/>
    <lineage>
        <taxon>Bacteria</taxon>
        <taxon>Pseudomonadati</taxon>
        <taxon>Bacteroidota</taxon>
        <taxon>Cytophagia</taxon>
        <taxon>Cytophagales</taxon>
        <taxon>Cytophagaceae</taxon>
        <taxon>Rhabdobacter</taxon>
    </lineage>
</organism>
<gene>
    <name evidence="1" type="ORF">HNQ92_003857</name>
</gene>
<name>A0A840TVQ0_9BACT</name>
<protein>
    <submittedName>
        <fullName evidence="1">Uncharacterized protein</fullName>
    </submittedName>
</protein>
<accession>A0A840TVQ0</accession>
<comment type="caution">
    <text evidence="1">The sequence shown here is derived from an EMBL/GenBank/DDBJ whole genome shotgun (WGS) entry which is preliminary data.</text>
</comment>
<proteinExistence type="predicted"/>
<evidence type="ECO:0000313" key="1">
    <source>
        <dbReference type="EMBL" id="MBB5285697.1"/>
    </source>
</evidence>